<dbReference type="InterPro" id="IPR001736">
    <property type="entry name" value="PLipase_D/transphosphatidylase"/>
</dbReference>
<dbReference type="RefSeq" id="WP_123918529.1">
    <property type="nucleotide sequence ID" value="NZ_RKRA01000001.1"/>
</dbReference>
<dbReference type="OrthoDB" id="9762009at2"/>
<comment type="caution">
    <text evidence="3">The sequence shown here is derived from an EMBL/GenBank/DDBJ whole genome shotgun (WGS) entry which is preliminary data.</text>
</comment>
<dbReference type="SMART" id="SM00155">
    <property type="entry name" value="PLDc"/>
    <property type="match status" value="2"/>
</dbReference>
<dbReference type="AlphaFoldDB" id="A0A3N4Z8Y2"/>
<feature type="domain" description="PLD phosphodiesterase" evidence="2">
    <location>
        <begin position="318"/>
        <end position="345"/>
    </location>
</feature>
<sequence>MSEATRPEPGEGVTGPGAEGGEDSRRRLRRTLECLIGVHFTEGNAVQVLHNGDEIFPAMLEAIGGARRSVDLMTFVYWKGWPARAFADALSDRARAGVRVRVLIDALGGFHIEPGLVQAMEAAGVDVQWFRRPLVRSPFKQNHRGHRKVCVVDESLAFTGGVGIAEEWAGDARDETQWRDTHFRVEGPAVDGLAAAFVQDWAETGRSLYDERDRFPDHPHRGDAVVQVVRGSASIGWDDIHTVWYVLMRSARRRIRLQSAYFAPDEAMRAALREAAARGVEVDVLVPGPHADKRVAQLAGEAVYAELADAGVRVWNFQPSMLHTKIMVVDGTAALVGSSNLNRRSLDHDEEVAMVVLDAAVVEVLEQQFLDDLGRSREIDLDRWRQRSPRQRALEAAVAPIRRWL</sequence>
<feature type="region of interest" description="Disordered" evidence="1">
    <location>
        <begin position="1"/>
        <end position="24"/>
    </location>
</feature>
<dbReference type="Proteomes" id="UP000280726">
    <property type="component" value="Unassembled WGS sequence"/>
</dbReference>
<organism evidence="3 4">
    <name type="scientific">Georgenia muralis</name>
    <dbReference type="NCBI Taxonomy" id="154117"/>
    <lineage>
        <taxon>Bacteria</taxon>
        <taxon>Bacillati</taxon>
        <taxon>Actinomycetota</taxon>
        <taxon>Actinomycetes</taxon>
        <taxon>Micrococcales</taxon>
        <taxon>Bogoriellaceae</taxon>
        <taxon>Georgenia</taxon>
    </lineage>
</organism>
<dbReference type="GO" id="GO:0032049">
    <property type="term" value="P:cardiolipin biosynthetic process"/>
    <property type="evidence" value="ECO:0007669"/>
    <property type="project" value="UniProtKB-ARBA"/>
</dbReference>
<dbReference type="PROSITE" id="PS50035">
    <property type="entry name" value="PLD"/>
    <property type="match status" value="2"/>
</dbReference>
<evidence type="ECO:0000259" key="2">
    <source>
        <dbReference type="PROSITE" id="PS50035"/>
    </source>
</evidence>
<keyword evidence="4" id="KW-1185">Reference proteome</keyword>
<dbReference type="SUPFAM" id="SSF56024">
    <property type="entry name" value="Phospholipase D/nuclease"/>
    <property type="match status" value="2"/>
</dbReference>
<gene>
    <name evidence="3" type="ORF">EDD32_2892</name>
</gene>
<reference evidence="3 4" key="1">
    <citation type="submission" date="2018-11" db="EMBL/GenBank/DDBJ databases">
        <title>Sequencing the genomes of 1000 actinobacteria strains.</title>
        <authorList>
            <person name="Klenk H.-P."/>
        </authorList>
    </citation>
    <scope>NUCLEOTIDE SEQUENCE [LARGE SCALE GENOMIC DNA]</scope>
    <source>
        <strain evidence="3 4">DSM 14418</strain>
    </source>
</reference>
<evidence type="ECO:0000313" key="4">
    <source>
        <dbReference type="Proteomes" id="UP000280726"/>
    </source>
</evidence>
<dbReference type="PANTHER" id="PTHR21248:SF22">
    <property type="entry name" value="PHOSPHOLIPASE D"/>
    <property type="match status" value="1"/>
</dbReference>
<proteinExistence type="predicted"/>
<evidence type="ECO:0000256" key="1">
    <source>
        <dbReference type="SAM" id="MobiDB-lite"/>
    </source>
</evidence>
<dbReference type="Gene3D" id="3.30.870.10">
    <property type="entry name" value="Endonuclease Chain A"/>
    <property type="match status" value="2"/>
</dbReference>
<protein>
    <submittedName>
        <fullName evidence="3">Cardiolipin synthase</fullName>
    </submittedName>
</protein>
<dbReference type="Pfam" id="PF13091">
    <property type="entry name" value="PLDc_2"/>
    <property type="match status" value="2"/>
</dbReference>
<dbReference type="EMBL" id="RKRA01000001">
    <property type="protein sequence ID" value="RPF28366.1"/>
    <property type="molecule type" value="Genomic_DNA"/>
</dbReference>
<dbReference type="GO" id="GO:0030572">
    <property type="term" value="F:phosphatidyltransferase activity"/>
    <property type="evidence" value="ECO:0007669"/>
    <property type="project" value="UniProtKB-ARBA"/>
</dbReference>
<name>A0A3N4Z8Y2_9MICO</name>
<accession>A0A3N4Z8Y2</accession>
<evidence type="ECO:0000313" key="3">
    <source>
        <dbReference type="EMBL" id="RPF28366.1"/>
    </source>
</evidence>
<dbReference type="InterPro" id="IPR025202">
    <property type="entry name" value="PLD-like_dom"/>
</dbReference>
<dbReference type="CDD" id="cd09110">
    <property type="entry name" value="PLDc_CLS_1"/>
    <property type="match status" value="1"/>
</dbReference>
<dbReference type="PANTHER" id="PTHR21248">
    <property type="entry name" value="CARDIOLIPIN SYNTHASE"/>
    <property type="match status" value="1"/>
</dbReference>
<feature type="domain" description="PLD phosphodiesterase" evidence="2">
    <location>
        <begin position="141"/>
        <end position="168"/>
    </location>
</feature>